<feature type="transmembrane region" description="Helical" evidence="6">
    <location>
        <begin position="95"/>
        <end position="111"/>
    </location>
</feature>
<sequence>MTGDISRAVGYLLVGSLAFVAPVLEGRVDDTLAAVGTVSPFVLLATIALASKRGPMFEFFARHGDRKAERLYSLASFALAVCALAVLFAALDLPLAAFVASVFVLTAGNLGQRLAAARVPAPIVGAAAFCVLGTAAGVAAVFVAGALGGTVPAPETVVFVTASGAIVGAIVRATLSPFDDTSVLLSVALVVWFLLGLAPVSGPTPVAVGLAATVALGYAAYALGTASTSGTLSGVLLSLWAVVLGGYGWFALLVTFFGLGGLASKYRYDEKLKRGIAEENEGARDGSNVLANSAVALLAVVAYAASGTLGVDPLVFQFVFAGAVAAALADTFSSEFGGLFDSPRLVTTLDPVPAGTDGAVTWQGALAGGIGAGLIATLAVGFFAFGPAAALVVLGTGFLGMVVDSVLGATLEGGRVGNQSVNLLATLSAGVVAGTVAVASFV</sequence>
<dbReference type="PANTHER" id="PTHR13353">
    <property type="entry name" value="TRANSMEMBRANE PROTEIN 19"/>
    <property type="match status" value="1"/>
</dbReference>
<keyword evidence="8" id="KW-1185">Reference proteome</keyword>
<evidence type="ECO:0000313" key="7">
    <source>
        <dbReference type="EMBL" id="CCQ36512.1"/>
    </source>
</evidence>
<keyword evidence="3 6" id="KW-0812">Transmembrane</keyword>
<dbReference type="Proteomes" id="UP000011867">
    <property type="component" value="Chromosome"/>
</dbReference>
<dbReference type="AlphaFoldDB" id="M1XQS1"/>
<dbReference type="KEGG" id="nmo:Nmlp_2344"/>
<comment type="subcellular location">
    <subcellularLocation>
        <location evidence="1">Membrane</location>
        <topology evidence="1">Multi-pass membrane protein</topology>
    </subcellularLocation>
</comment>
<dbReference type="HOGENOM" id="CLU_036918_2_0_2"/>
<evidence type="ECO:0000313" key="8">
    <source>
        <dbReference type="Proteomes" id="UP000011867"/>
    </source>
</evidence>
<feature type="transmembrane region" description="Helical" evidence="6">
    <location>
        <begin position="182"/>
        <end position="200"/>
    </location>
</feature>
<feature type="transmembrane region" description="Helical" evidence="6">
    <location>
        <begin position="360"/>
        <end position="384"/>
    </location>
</feature>
<feature type="transmembrane region" description="Helical" evidence="6">
    <location>
        <begin position="235"/>
        <end position="259"/>
    </location>
</feature>
<dbReference type="InterPro" id="IPR002794">
    <property type="entry name" value="DUF92_TMEM19"/>
</dbReference>
<dbReference type="EMBL" id="HF582854">
    <property type="protein sequence ID" value="CCQ36512.1"/>
    <property type="molecule type" value="Genomic_DNA"/>
</dbReference>
<dbReference type="eggNOG" id="arCOG02245">
    <property type="taxonomic scope" value="Archaea"/>
</dbReference>
<feature type="transmembrane region" description="Helical" evidence="6">
    <location>
        <begin position="391"/>
        <end position="411"/>
    </location>
</feature>
<feature type="transmembrane region" description="Helical" evidence="6">
    <location>
        <begin position="318"/>
        <end position="340"/>
    </location>
</feature>
<feature type="transmembrane region" description="Helical" evidence="6">
    <location>
        <begin position="71"/>
        <end position="89"/>
    </location>
</feature>
<comment type="similarity">
    <text evidence="2">Belongs to the TMEM19 family.</text>
</comment>
<proteinExistence type="inferred from homology"/>
<evidence type="ECO:0000256" key="3">
    <source>
        <dbReference type="ARBA" id="ARBA00022692"/>
    </source>
</evidence>
<name>M1XQS1_NATM8</name>
<feature type="transmembrane region" description="Helical" evidence="6">
    <location>
        <begin position="31"/>
        <end position="50"/>
    </location>
</feature>
<dbReference type="RefSeq" id="WP_015409311.1">
    <property type="nucleotide sequence ID" value="NC_020388.1"/>
</dbReference>
<evidence type="ECO:0000256" key="5">
    <source>
        <dbReference type="ARBA" id="ARBA00023136"/>
    </source>
</evidence>
<dbReference type="PANTHER" id="PTHR13353:SF5">
    <property type="entry name" value="TRANSMEMBRANE PROTEIN 19"/>
    <property type="match status" value="1"/>
</dbReference>
<feature type="transmembrane region" description="Helical" evidence="6">
    <location>
        <begin position="7"/>
        <end position="25"/>
    </location>
</feature>
<dbReference type="Pfam" id="PF01940">
    <property type="entry name" value="DUF92"/>
    <property type="match status" value="1"/>
</dbReference>
<evidence type="ECO:0000256" key="6">
    <source>
        <dbReference type="SAM" id="Phobius"/>
    </source>
</evidence>
<dbReference type="GeneID" id="14653325"/>
<feature type="transmembrane region" description="Helical" evidence="6">
    <location>
        <begin position="423"/>
        <end position="441"/>
    </location>
</feature>
<evidence type="ECO:0000256" key="4">
    <source>
        <dbReference type="ARBA" id="ARBA00022989"/>
    </source>
</evidence>
<feature type="transmembrane region" description="Helical" evidence="6">
    <location>
        <begin position="123"/>
        <end position="144"/>
    </location>
</feature>
<organism evidence="7 8">
    <name type="scientific">Natronomonas moolapensis (strain DSM 18674 / CECT 7526 / JCM 14361 / 8.8.11)</name>
    <dbReference type="NCBI Taxonomy" id="268739"/>
    <lineage>
        <taxon>Archaea</taxon>
        <taxon>Methanobacteriati</taxon>
        <taxon>Methanobacteriota</taxon>
        <taxon>Stenosarchaea group</taxon>
        <taxon>Halobacteria</taxon>
        <taxon>Halobacteriales</taxon>
        <taxon>Natronomonadaceae</taxon>
        <taxon>Natronomonas</taxon>
    </lineage>
</organism>
<keyword evidence="4 6" id="KW-1133">Transmembrane helix</keyword>
<feature type="transmembrane region" description="Helical" evidence="6">
    <location>
        <begin position="156"/>
        <end position="175"/>
    </location>
</feature>
<dbReference type="GO" id="GO:0016020">
    <property type="term" value="C:membrane"/>
    <property type="evidence" value="ECO:0007669"/>
    <property type="project" value="UniProtKB-SubCell"/>
</dbReference>
<dbReference type="STRING" id="268739.Nmlp_2344"/>
<feature type="transmembrane region" description="Helical" evidence="6">
    <location>
        <begin position="206"/>
        <end position="223"/>
    </location>
</feature>
<dbReference type="OrthoDB" id="28948at2157"/>
<gene>
    <name evidence="7" type="ordered locus">Nmlp_2344</name>
</gene>
<protein>
    <submittedName>
        <fullName evidence="7">DUF92 family protein</fullName>
    </submittedName>
</protein>
<accession>M1XQS1</accession>
<evidence type="ECO:0000256" key="1">
    <source>
        <dbReference type="ARBA" id="ARBA00004141"/>
    </source>
</evidence>
<reference evidence="7 8" key="1">
    <citation type="journal article" date="2013" name="Genome Announc.">
        <title>Genome of the haloarchaeon Natronomonas moolapensis, a neutrophilic member of a previously haloalkaliphilic genus.</title>
        <authorList>
            <person name="Dyall-Smith M.L."/>
            <person name="Pfeiffer F."/>
            <person name="Oberwinkler T."/>
            <person name="Klee K."/>
            <person name="Rampp M."/>
            <person name="Palm P."/>
            <person name="Gross K."/>
            <person name="Schuster S.C."/>
            <person name="Oesterhelt D."/>
        </authorList>
    </citation>
    <scope>NUCLEOTIDE SEQUENCE [LARGE SCALE GENOMIC DNA]</scope>
    <source>
        <strain evidence="8">DSM 18674 / JCM 14361 / 8.8.11</strain>
    </source>
</reference>
<keyword evidence="5 6" id="KW-0472">Membrane</keyword>
<feature type="transmembrane region" description="Helical" evidence="6">
    <location>
        <begin position="289"/>
        <end position="311"/>
    </location>
</feature>
<evidence type="ECO:0000256" key="2">
    <source>
        <dbReference type="ARBA" id="ARBA00009012"/>
    </source>
</evidence>